<organism evidence="1 2">
    <name type="scientific">Ezakiella coagulans</name>
    <dbReference type="NCBI Taxonomy" id="46507"/>
    <lineage>
        <taxon>Bacteria</taxon>
        <taxon>Bacillati</taxon>
        <taxon>Bacillota</taxon>
        <taxon>Tissierellia</taxon>
        <taxon>Ezakiella</taxon>
    </lineage>
</organism>
<protein>
    <recommendedName>
        <fullName evidence="3">Serine/threonine-protein kinase RsbW</fullName>
    </recommendedName>
</protein>
<reference evidence="1 2" key="1">
    <citation type="submission" date="2018-04" db="EMBL/GenBank/DDBJ databases">
        <title>Genomic Encyclopedia of Type Strains, Phase IV (KMG-IV): sequencing the most valuable type-strain genomes for metagenomic binning, comparative biology and taxonomic classification.</title>
        <authorList>
            <person name="Goeker M."/>
        </authorList>
    </citation>
    <scope>NUCLEOTIDE SEQUENCE [LARGE SCALE GENOMIC DNA]</scope>
    <source>
        <strain evidence="1 2">DSM 20705</strain>
    </source>
</reference>
<dbReference type="Proteomes" id="UP000245793">
    <property type="component" value="Unassembled WGS sequence"/>
</dbReference>
<dbReference type="EMBL" id="QEKV01000010">
    <property type="protein sequence ID" value="PVY89183.1"/>
    <property type="molecule type" value="Genomic_DNA"/>
</dbReference>
<keyword evidence="2" id="KW-1185">Reference proteome</keyword>
<dbReference type="RefSeq" id="WP_034547291.1">
    <property type="nucleotide sequence ID" value="NZ_CAUPJO010000005.1"/>
</dbReference>
<name>A0A2U1DND3_9FIRM</name>
<accession>A0A2U1DND3</accession>
<dbReference type="AlphaFoldDB" id="A0A2U1DND3"/>
<sequence>MINNKKEICLSVPAEPEFVMSLRLFVSGLGTVSGFDVDELEAMKLVISEMLVMSVKDEQKTVDFTFDLEDGELSLRANVTFDDRDDLSLKIMEALSDELTTNDVETVVIFKKEA</sequence>
<comment type="caution">
    <text evidence="1">The sequence shown here is derived from an EMBL/GenBank/DDBJ whole genome shotgun (WGS) entry which is preliminary data.</text>
</comment>
<evidence type="ECO:0000313" key="2">
    <source>
        <dbReference type="Proteomes" id="UP000245793"/>
    </source>
</evidence>
<evidence type="ECO:0008006" key="3">
    <source>
        <dbReference type="Google" id="ProtNLM"/>
    </source>
</evidence>
<proteinExistence type="predicted"/>
<evidence type="ECO:0000313" key="1">
    <source>
        <dbReference type="EMBL" id="PVY89183.1"/>
    </source>
</evidence>
<gene>
    <name evidence="1" type="ORF">C7381_11021</name>
</gene>